<reference evidence="5" key="1">
    <citation type="submission" date="2022-10" db="EMBL/GenBank/DDBJ databases">
        <title>Hoeflea sp. J2-29, isolated from marine algae.</title>
        <authorList>
            <person name="Kristyanto S."/>
            <person name="Kim J.M."/>
            <person name="Jeon C.O."/>
        </authorList>
    </citation>
    <scope>NUCLEOTIDE SEQUENCE</scope>
    <source>
        <strain evidence="5">J2-29</strain>
    </source>
</reference>
<gene>
    <name evidence="5" type="ORF">OEG82_24100</name>
</gene>
<dbReference type="PROSITE" id="PS01124">
    <property type="entry name" value="HTH_ARAC_FAMILY_2"/>
    <property type="match status" value="1"/>
</dbReference>
<evidence type="ECO:0000256" key="3">
    <source>
        <dbReference type="ARBA" id="ARBA00023163"/>
    </source>
</evidence>
<evidence type="ECO:0000313" key="5">
    <source>
        <dbReference type="EMBL" id="MCY0097059.1"/>
    </source>
</evidence>
<dbReference type="Pfam" id="PF12833">
    <property type="entry name" value="HTH_18"/>
    <property type="match status" value="1"/>
</dbReference>
<feature type="domain" description="HTH araC/xylS-type" evidence="4">
    <location>
        <begin position="179"/>
        <end position="277"/>
    </location>
</feature>
<dbReference type="EMBL" id="JAOVZQ010000002">
    <property type="protein sequence ID" value="MCY0097059.1"/>
    <property type="molecule type" value="Genomic_DNA"/>
</dbReference>
<dbReference type="PANTHER" id="PTHR43280">
    <property type="entry name" value="ARAC-FAMILY TRANSCRIPTIONAL REGULATOR"/>
    <property type="match status" value="1"/>
</dbReference>
<keyword evidence="1" id="KW-0805">Transcription regulation</keyword>
<evidence type="ECO:0000313" key="6">
    <source>
        <dbReference type="Proteomes" id="UP001081283"/>
    </source>
</evidence>
<keyword evidence="6" id="KW-1185">Reference proteome</keyword>
<dbReference type="PRINTS" id="PR00032">
    <property type="entry name" value="HTHARAC"/>
</dbReference>
<dbReference type="SMART" id="SM00342">
    <property type="entry name" value="HTH_ARAC"/>
    <property type="match status" value="1"/>
</dbReference>
<dbReference type="Proteomes" id="UP001081283">
    <property type="component" value="Unassembled WGS sequence"/>
</dbReference>
<proteinExistence type="predicted"/>
<keyword evidence="3" id="KW-0804">Transcription</keyword>
<protein>
    <submittedName>
        <fullName evidence="5">Helix-turn-helix transcriptional regulator</fullName>
    </submittedName>
</protein>
<dbReference type="SUPFAM" id="SSF46689">
    <property type="entry name" value="Homeodomain-like"/>
    <property type="match status" value="1"/>
</dbReference>
<name>A0ABT3YMC2_9HYPH</name>
<dbReference type="InterPro" id="IPR009057">
    <property type="entry name" value="Homeodomain-like_sf"/>
</dbReference>
<sequence>MTNISPPAGDSRSLLTLLRIKSPQTRVGYGVPAGSACLVLLFAGRFNVTLVPEMPEEAQQSEAPRLVWIPAGKAAELTAEAGSRGIIMLAPQQTLVRALPESLLADRMGIVLKQALSQPLGANDAIMPLVEGIAAEKQTSGPGSFEAMEHYVGLILLHLWRLLGANLVSHERSPQGLAERFLMLAGVHKHQHWTVEDYARALGTKRDRLGVAVRRATGLSPQAYLHREIMRDACELLASTGFPVSQIGFRLGFVDPAYFNRFFTRQSGQSPGKYRHVLRHRREQGDRTYAAWP</sequence>
<organism evidence="5 6">
    <name type="scientific">Hoeflea ulvae</name>
    <dbReference type="NCBI Taxonomy" id="2983764"/>
    <lineage>
        <taxon>Bacteria</taxon>
        <taxon>Pseudomonadati</taxon>
        <taxon>Pseudomonadota</taxon>
        <taxon>Alphaproteobacteria</taxon>
        <taxon>Hyphomicrobiales</taxon>
        <taxon>Rhizobiaceae</taxon>
        <taxon>Hoeflea</taxon>
    </lineage>
</organism>
<dbReference type="Gene3D" id="1.10.10.60">
    <property type="entry name" value="Homeodomain-like"/>
    <property type="match status" value="1"/>
</dbReference>
<evidence type="ECO:0000259" key="4">
    <source>
        <dbReference type="PROSITE" id="PS01124"/>
    </source>
</evidence>
<evidence type="ECO:0000256" key="1">
    <source>
        <dbReference type="ARBA" id="ARBA00023015"/>
    </source>
</evidence>
<comment type="caution">
    <text evidence="5">The sequence shown here is derived from an EMBL/GenBank/DDBJ whole genome shotgun (WGS) entry which is preliminary data.</text>
</comment>
<dbReference type="PANTHER" id="PTHR43280:SF32">
    <property type="entry name" value="TRANSCRIPTIONAL REGULATORY PROTEIN"/>
    <property type="match status" value="1"/>
</dbReference>
<dbReference type="InterPro" id="IPR020449">
    <property type="entry name" value="Tscrpt_reg_AraC-type_HTH"/>
</dbReference>
<evidence type="ECO:0000256" key="2">
    <source>
        <dbReference type="ARBA" id="ARBA00023125"/>
    </source>
</evidence>
<accession>A0ABT3YMC2</accession>
<dbReference type="InterPro" id="IPR018060">
    <property type="entry name" value="HTH_AraC"/>
</dbReference>
<keyword evidence="2" id="KW-0238">DNA-binding</keyword>
<dbReference type="RefSeq" id="WP_267615148.1">
    <property type="nucleotide sequence ID" value="NZ_JAOVZQ010000002.1"/>
</dbReference>